<reference evidence="3" key="1">
    <citation type="submission" date="2012-02" db="EMBL/GenBank/DDBJ databases">
        <title>Complete sequence of chromosome of Methanomethylovorans hollandica DSM 15978.</title>
        <authorList>
            <person name="Lucas S."/>
            <person name="Copeland A."/>
            <person name="Lapidus A."/>
            <person name="Glavina del Rio T."/>
            <person name="Dalin E."/>
            <person name="Tice H."/>
            <person name="Bruce D."/>
            <person name="Goodwin L."/>
            <person name="Pitluck S."/>
            <person name="Peters L."/>
            <person name="Mikhailova N."/>
            <person name="Held B."/>
            <person name="Kyrpides N."/>
            <person name="Mavromatis K."/>
            <person name="Ivanova N."/>
            <person name="Brettin T."/>
            <person name="Detter J.C."/>
            <person name="Han C."/>
            <person name="Larimer F."/>
            <person name="Land M."/>
            <person name="Hauser L."/>
            <person name="Markowitz V."/>
            <person name="Cheng J.-F."/>
            <person name="Hugenholtz P."/>
            <person name="Woyke T."/>
            <person name="Wu D."/>
            <person name="Spring S."/>
            <person name="Schroeder M."/>
            <person name="Brambilla E."/>
            <person name="Klenk H.-P."/>
            <person name="Eisen J.A."/>
        </authorList>
    </citation>
    <scope>NUCLEOTIDE SEQUENCE [LARGE SCALE GENOMIC DNA]</scope>
    <source>
        <strain evidence="3">DSM 15978 / NBRC 107637 / DMS1</strain>
    </source>
</reference>
<dbReference type="GO" id="GO:0006508">
    <property type="term" value="P:proteolysis"/>
    <property type="evidence" value="ECO:0007669"/>
    <property type="project" value="UniProtKB-KW"/>
</dbReference>
<dbReference type="Pfam" id="PF12392">
    <property type="entry name" value="DUF3656"/>
    <property type="match status" value="1"/>
</dbReference>
<dbReference type="HOGENOM" id="CLU_011540_4_0_2"/>
<dbReference type="InterPro" id="IPR001539">
    <property type="entry name" value="Peptidase_U32"/>
</dbReference>
<accession>L0KZN8</accession>
<feature type="domain" description="Peptidase U32 collagenase" evidence="1">
    <location>
        <begin position="427"/>
        <end position="540"/>
    </location>
</feature>
<evidence type="ECO:0000259" key="1">
    <source>
        <dbReference type="Pfam" id="PF12392"/>
    </source>
</evidence>
<dbReference type="KEGG" id="mhz:Metho_1345"/>
<dbReference type="GO" id="GO:0008233">
    <property type="term" value="F:peptidase activity"/>
    <property type="evidence" value="ECO:0007669"/>
    <property type="project" value="UniProtKB-KW"/>
</dbReference>
<gene>
    <name evidence="2" type="ordered locus">Metho_1345</name>
</gene>
<dbReference type="PANTHER" id="PTHR30217:SF10">
    <property type="entry name" value="23S RRNA 5-HYDROXYCYTIDINE C2501 SYNTHASE"/>
    <property type="match status" value="1"/>
</dbReference>
<dbReference type="Proteomes" id="UP000010866">
    <property type="component" value="Chromosome"/>
</dbReference>
<keyword evidence="2" id="KW-0645">Protease</keyword>
<protein>
    <submittedName>
        <fullName evidence="2">Collagenase-like protease</fullName>
    </submittedName>
</protein>
<dbReference type="RefSeq" id="WP_015324729.1">
    <property type="nucleotide sequence ID" value="NC_019977.1"/>
</dbReference>
<dbReference type="AlphaFoldDB" id="L0KZN8"/>
<sequence>MKVPSLGENDVPLNLDPGKKMNSPAIEMKCRKPEILAPAGDMEALKAAIKGGADAIYLGVGEFNARQGATNFTVEKLEEGIDLAHSYNILVFLALNIPIKEHELPSVLEIVHSSYMIGIDAVIVEDLGLVDILHSRYPDLPLHISTQVTVHNTAGVHFLEQMGVSRTILSRELTTSELKHIIDNTNISAEIFVHGALCYSYSGRCLFSSFLTDRSANRGACAQPCRRRYRLFVDGGDVSNLMDGEYPISCAELCTLGGIREIIDTGVQSLKIEGRMKKPEYVTASSRAYKTAVEKACASGKNLEDAELTSMKTELAKLFYRGFTDGFVLGAHDVTHAKYSSNYGVLLGKVKEVLYADNSAGIKLFLEDNVHVNDGVSINTNKKMLGSKINAIELLNRKKVERAEKGTTAILHISPKTAKAVRSGDEVYISTDTELLDDLQKQELIKIPVDIHVKAFRGQPLWIKVTESRCSVEYFDEYMVQEARSAPTTQEQIIKSIDKLGDTPYHAGSIEVDADNEIFIPVGVLTAARRNALDKLRHNILQSYKRTSPSFQLCDVVSCSGLPSSASLEPTSFSRSHGKQQQDKPLMSVEVGDIASLFLAARNGADIVYLPLDCFEELFRDNNNASLEEIRTKGTEIVFITPQITHDSEMEALMPLISAVKHAGYNLACSNLGTLQLAREFNIPFVAQKEFNIYNSYTALRFFNSGAYRVTLSSELNLEEIGNVCKALAACKHPVQSEVQIHGRELMLITNNDLLGPIAARSLLGEGAEVYLEDQQGSKFPLKRIGHRTLIYDAKVLNMAEHAEQLLSSGVHVLRLDLSLYKGKAIRDIIRNYRLALDQKRIRNIIYKGETVTTGHFFKGV</sequence>
<proteinExistence type="predicted"/>
<evidence type="ECO:0000313" key="2">
    <source>
        <dbReference type="EMBL" id="AGB49563.1"/>
    </source>
</evidence>
<keyword evidence="2" id="KW-0378">Hydrolase</keyword>
<dbReference type="PANTHER" id="PTHR30217">
    <property type="entry name" value="PEPTIDASE U32 FAMILY"/>
    <property type="match status" value="1"/>
</dbReference>
<dbReference type="InterPro" id="IPR051454">
    <property type="entry name" value="RNA/ubiquinone_mod_enzymes"/>
</dbReference>
<dbReference type="InterPro" id="IPR020988">
    <property type="entry name" value="Pept_U32_collagenase"/>
</dbReference>
<dbReference type="GeneID" id="14407154"/>
<organism evidence="2 3">
    <name type="scientific">Methanomethylovorans hollandica (strain DSM 15978 / NBRC 107637 / DMS1)</name>
    <dbReference type="NCBI Taxonomy" id="867904"/>
    <lineage>
        <taxon>Archaea</taxon>
        <taxon>Methanobacteriati</taxon>
        <taxon>Methanobacteriota</taxon>
        <taxon>Stenosarchaea group</taxon>
        <taxon>Methanomicrobia</taxon>
        <taxon>Methanosarcinales</taxon>
        <taxon>Methanosarcinaceae</taxon>
        <taxon>Methanomethylovorans</taxon>
    </lineage>
</organism>
<keyword evidence="3" id="KW-1185">Reference proteome</keyword>
<evidence type="ECO:0000313" key="3">
    <source>
        <dbReference type="Proteomes" id="UP000010866"/>
    </source>
</evidence>
<dbReference type="Pfam" id="PF01136">
    <property type="entry name" value="Peptidase_U32"/>
    <property type="match status" value="2"/>
</dbReference>
<name>L0KZN8_METHD</name>
<dbReference type="EMBL" id="CP003362">
    <property type="protein sequence ID" value="AGB49563.1"/>
    <property type="molecule type" value="Genomic_DNA"/>
</dbReference>